<accession>A0A0M2NGP5</accession>
<name>A0A0M2NGP5_9FIRM</name>
<dbReference type="RefSeq" id="WP_046443017.1">
    <property type="nucleotide sequence ID" value="NZ_CAUERS010000057.1"/>
</dbReference>
<evidence type="ECO:0000313" key="3">
    <source>
        <dbReference type="Proteomes" id="UP000034076"/>
    </source>
</evidence>
<organism evidence="2 3">
    <name type="scientific">Christensenella hongkongensis</name>
    <dbReference type="NCBI Taxonomy" id="270498"/>
    <lineage>
        <taxon>Bacteria</taxon>
        <taxon>Bacillati</taxon>
        <taxon>Bacillota</taxon>
        <taxon>Clostridia</taxon>
        <taxon>Christensenellales</taxon>
        <taxon>Christensenellaceae</taxon>
        <taxon>Christensenella</taxon>
    </lineage>
</organism>
<dbReference type="AlphaFoldDB" id="A0A0M2NGP5"/>
<keyword evidence="3" id="KW-1185">Reference proteome</keyword>
<dbReference type="STRING" id="270498.CHK_1116"/>
<protein>
    <submittedName>
        <fullName evidence="2">Putative transcriptional regulator</fullName>
    </submittedName>
</protein>
<dbReference type="Gene3D" id="1.20.58.1290">
    <property type="entry name" value="CarD-like, C-terminal domain"/>
    <property type="match status" value="1"/>
</dbReference>
<evidence type="ECO:0000313" key="2">
    <source>
        <dbReference type="EMBL" id="KKI51328.1"/>
    </source>
</evidence>
<dbReference type="EMBL" id="LAYJ01000078">
    <property type="protein sequence ID" value="KKI51328.1"/>
    <property type="molecule type" value="Genomic_DNA"/>
</dbReference>
<sequence>MYQVGDYVIYGKSGVCMVKDVGRPDFLGEGDSRQYYILEPVFAVGTIYTPVDTQVFMRSVITREEALRLIRQIPFLEEALDAEAEMDSKALPDYYKSLLKTHECEDLIRLIQMVYSKRERAALSNKKIGETDRNMMREAEDVLHGELAIALGIQKEDVPEFISNEIRKNSSAGQA</sequence>
<dbReference type="Proteomes" id="UP000034076">
    <property type="component" value="Unassembled WGS sequence"/>
</dbReference>
<dbReference type="InterPro" id="IPR042215">
    <property type="entry name" value="CarD-like_C"/>
</dbReference>
<feature type="domain" description="CarD-like/TRCF RNAP-interacting" evidence="1">
    <location>
        <begin position="2"/>
        <end position="54"/>
    </location>
</feature>
<gene>
    <name evidence="2" type="ORF">CHK_1116</name>
</gene>
<dbReference type="InterPro" id="IPR003711">
    <property type="entry name" value="CarD-like/TRCF_RID"/>
</dbReference>
<comment type="caution">
    <text evidence="2">The sequence shown here is derived from an EMBL/GenBank/DDBJ whole genome shotgun (WGS) entry which is preliminary data.</text>
</comment>
<evidence type="ECO:0000259" key="1">
    <source>
        <dbReference type="Pfam" id="PF02559"/>
    </source>
</evidence>
<reference evidence="2 3" key="1">
    <citation type="submission" date="2015-04" db="EMBL/GenBank/DDBJ databases">
        <title>Draft genome sequence of bacteremic isolate Catabacter hongkongensis type strain HKU16T.</title>
        <authorList>
            <person name="Lau S.K."/>
            <person name="Teng J.L."/>
            <person name="Huang Y."/>
            <person name="Curreem S.O."/>
            <person name="Tsui S.K."/>
            <person name="Woo P.C."/>
        </authorList>
    </citation>
    <scope>NUCLEOTIDE SEQUENCE [LARGE SCALE GENOMIC DNA]</scope>
    <source>
        <strain evidence="2 3">HKU16</strain>
    </source>
</reference>
<dbReference type="Gene3D" id="2.40.10.170">
    <property type="match status" value="1"/>
</dbReference>
<proteinExistence type="predicted"/>
<dbReference type="OrthoDB" id="9786074at2"/>
<dbReference type="Pfam" id="PF02559">
    <property type="entry name" value="CarD_TRCF_RID"/>
    <property type="match status" value="1"/>
</dbReference>